<dbReference type="InterPro" id="IPR009050">
    <property type="entry name" value="Globin-like_sf"/>
</dbReference>
<dbReference type="InterPro" id="IPR001486">
    <property type="entry name" value="Hemoglobin_trunc"/>
</dbReference>
<evidence type="ECO:0000313" key="9">
    <source>
        <dbReference type="EMBL" id="OAI05370.1"/>
    </source>
</evidence>
<dbReference type="InterPro" id="IPR016339">
    <property type="entry name" value="Hemoglobin_trunc_I"/>
</dbReference>
<feature type="binding site" description="distal binding residue" evidence="8">
    <location>
        <position position="78"/>
    </location>
    <ligand>
        <name>heme</name>
        <dbReference type="ChEBI" id="CHEBI:30413"/>
    </ligand>
    <ligandPart>
        <name>Fe</name>
        <dbReference type="ChEBI" id="CHEBI:18248"/>
    </ligandPart>
</feature>
<comment type="cofactor">
    <cofactor evidence="7">
        <name>heme</name>
        <dbReference type="ChEBI" id="CHEBI:30413"/>
    </cofactor>
    <text evidence="7">Binds 1 heme group per subunit.</text>
</comment>
<dbReference type="SUPFAM" id="SSF46458">
    <property type="entry name" value="Globin-like"/>
    <property type="match status" value="1"/>
</dbReference>
<evidence type="ECO:0000256" key="4">
    <source>
        <dbReference type="ARBA" id="ARBA00022723"/>
    </source>
</evidence>
<keyword evidence="5 6" id="KW-0408">Iron</keyword>
<dbReference type="OrthoDB" id="9795814at2"/>
<evidence type="ECO:0000256" key="1">
    <source>
        <dbReference type="ARBA" id="ARBA00009660"/>
    </source>
</evidence>
<keyword evidence="3 6" id="KW-0349">Heme</keyword>
<evidence type="ECO:0000256" key="2">
    <source>
        <dbReference type="ARBA" id="ARBA00022448"/>
    </source>
</evidence>
<dbReference type="Gene3D" id="1.10.490.10">
    <property type="entry name" value="Globins"/>
    <property type="match status" value="1"/>
</dbReference>
<dbReference type="RefSeq" id="WP_064008476.1">
    <property type="nucleotide sequence ID" value="NZ_LUUG01000065.1"/>
</dbReference>
<sequence length="129" mass="14123">MSEANQVQGPSLYERIGGEAAVNAAVDVFYGKVLDDYRINRFFAKTDMPKQVEHLKAFMTVAFGGPNNYTGRSLRDGHARLVTMGLNDSHYDAVMEHLGATLHELNVPEDLISEAAALVESVRGEVLGK</sequence>
<evidence type="ECO:0000256" key="8">
    <source>
        <dbReference type="PIRSR" id="PIRSR601486-1"/>
    </source>
</evidence>
<gene>
    <name evidence="9" type="ORF">A1332_13570</name>
</gene>
<accession>A0A177MKB5</accession>
<protein>
    <recommendedName>
        <fullName evidence="6">Group 1 truncated hemoglobin</fullName>
    </recommendedName>
</protein>
<reference evidence="9 10" key="1">
    <citation type="submission" date="2016-03" db="EMBL/GenBank/DDBJ databases">
        <authorList>
            <person name="Ploux O."/>
        </authorList>
    </citation>
    <scope>NUCLEOTIDE SEQUENCE [LARGE SCALE GENOMIC DNA]</scope>
    <source>
        <strain evidence="9 10">R-45363</strain>
    </source>
</reference>
<dbReference type="Proteomes" id="UP000078090">
    <property type="component" value="Unassembled WGS sequence"/>
</dbReference>
<organism evidence="9 10">
    <name type="scientific">Methylomonas methanica</name>
    <dbReference type="NCBI Taxonomy" id="421"/>
    <lineage>
        <taxon>Bacteria</taxon>
        <taxon>Pseudomonadati</taxon>
        <taxon>Pseudomonadota</taxon>
        <taxon>Gammaproteobacteria</taxon>
        <taxon>Methylococcales</taxon>
        <taxon>Methylococcaceae</taxon>
        <taxon>Methylomonas</taxon>
    </lineage>
</organism>
<evidence type="ECO:0000313" key="10">
    <source>
        <dbReference type="Proteomes" id="UP000078090"/>
    </source>
</evidence>
<keyword evidence="4 6" id="KW-0479">Metal-binding</keyword>
<dbReference type="InterPro" id="IPR012292">
    <property type="entry name" value="Globin/Proto"/>
</dbReference>
<feature type="binding site" description="distal binding residue" evidence="8">
    <location>
        <position position="54"/>
    </location>
    <ligand>
        <name>heme</name>
        <dbReference type="ChEBI" id="CHEBI:30413"/>
    </ligand>
    <ligandPart>
        <name>Fe</name>
        <dbReference type="ChEBI" id="CHEBI:18248"/>
    </ligandPart>
</feature>
<evidence type="ECO:0000256" key="3">
    <source>
        <dbReference type="ARBA" id="ARBA00022617"/>
    </source>
</evidence>
<dbReference type="GO" id="GO:0046872">
    <property type="term" value="F:metal ion binding"/>
    <property type="evidence" value="ECO:0007669"/>
    <property type="project" value="UniProtKB-UniRule"/>
</dbReference>
<dbReference type="PIRSF" id="PIRSF002030">
    <property type="entry name" value="Globin_Protozoa/Cyanobacteria"/>
    <property type="match status" value="1"/>
</dbReference>
<evidence type="ECO:0000256" key="6">
    <source>
        <dbReference type="PIRNR" id="PIRNR002030"/>
    </source>
</evidence>
<dbReference type="GO" id="GO:0005344">
    <property type="term" value="F:oxygen carrier activity"/>
    <property type="evidence" value="ECO:0007669"/>
    <property type="project" value="UniProtKB-UniRule"/>
</dbReference>
<dbReference type="GO" id="GO:0020037">
    <property type="term" value="F:heme binding"/>
    <property type="evidence" value="ECO:0007669"/>
    <property type="project" value="InterPro"/>
</dbReference>
<dbReference type="CDD" id="cd00454">
    <property type="entry name" value="TrHb1_N"/>
    <property type="match status" value="1"/>
</dbReference>
<name>A0A177MKB5_METMH</name>
<feature type="binding site" description="proximal binding residue" evidence="7">
    <location>
        <position position="78"/>
    </location>
    <ligand>
        <name>heme</name>
        <dbReference type="ChEBI" id="CHEBI:30413"/>
    </ligand>
    <ligandPart>
        <name>Fe</name>
        <dbReference type="ChEBI" id="CHEBI:18248"/>
    </ligandPart>
</feature>
<dbReference type="GO" id="GO:0019825">
    <property type="term" value="F:oxygen binding"/>
    <property type="evidence" value="ECO:0007669"/>
    <property type="project" value="InterPro"/>
</dbReference>
<evidence type="ECO:0000256" key="5">
    <source>
        <dbReference type="ARBA" id="ARBA00023004"/>
    </source>
</evidence>
<dbReference type="AlphaFoldDB" id="A0A177MKB5"/>
<keyword evidence="2 6" id="KW-0813">Transport</keyword>
<keyword evidence="6" id="KW-0561">Oxygen transport</keyword>
<dbReference type="Pfam" id="PF01152">
    <property type="entry name" value="Bac_globin"/>
    <property type="match status" value="1"/>
</dbReference>
<proteinExistence type="inferred from homology"/>
<comment type="caution">
    <text evidence="9">The sequence shown here is derived from an EMBL/GenBank/DDBJ whole genome shotgun (WGS) entry which is preliminary data.</text>
</comment>
<evidence type="ECO:0000256" key="7">
    <source>
        <dbReference type="PIRSR" id="PIRSR002030-1"/>
    </source>
</evidence>
<dbReference type="EMBL" id="LUUG01000065">
    <property type="protein sequence ID" value="OAI05370.1"/>
    <property type="molecule type" value="Genomic_DNA"/>
</dbReference>
<comment type="similarity">
    <text evidence="1 6">Belongs to the truncated hemoglobin family. Group I subfamily.</text>
</comment>